<protein>
    <submittedName>
        <fullName evidence="2">Uncharacterized protein</fullName>
    </submittedName>
</protein>
<reference evidence="2" key="1">
    <citation type="journal article" date="2016" name="Sci. Rep.">
        <title>Molecular characterization of firefly nuptial gifts: a multi-omics approach sheds light on postcopulatory sexual selection.</title>
        <authorList>
            <person name="Al-Wathiqui N."/>
            <person name="Fallon T.R."/>
            <person name="South A."/>
            <person name="Weng J.K."/>
            <person name="Lewis S.M."/>
        </authorList>
    </citation>
    <scope>NUCLEOTIDE SEQUENCE</scope>
</reference>
<evidence type="ECO:0000256" key="1">
    <source>
        <dbReference type="SAM" id="MobiDB-lite"/>
    </source>
</evidence>
<dbReference type="EMBL" id="GEZM01060047">
    <property type="protein sequence ID" value="JAV71324.1"/>
    <property type="molecule type" value="Transcribed_RNA"/>
</dbReference>
<accession>A0A1Y1LCF5</accession>
<name>A0A1Y1LCF5_PHOPY</name>
<sequence length="155" mass="17014">MEHQCPKISKTASTHGPRKENNPPGQFLTTPPRLVRCCTSCFFPNPSTRRANQPIRFPPRSACRPKADKMDVPQATIDSGHISWQKSVELARGRETLDPCEIVILSSCLPASLSMAHLRSLEQGTLSSRFNCCRVVLVSSFVGKLLSSSSSSSSR</sequence>
<evidence type="ECO:0000313" key="2">
    <source>
        <dbReference type="EMBL" id="JAV71324.1"/>
    </source>
</evidence>
<feature type="region of interest" description="Disordered" evidence="1">
    <location>
        <begin position="1"/>
        <end position="28"/>
    </location>
</feature>
<organism evidence="2">
    <name type="scientific">Photinus pyralis</name>
    <name type="common">Common eastern firefly</name>
    <name type="synonym">Lampyris pyralis</name>
    <dbReference type="NCBI Taxonomy" id="7054"/>
    <lineage>
        <taxon>Eukaryota</taxon>
        <taxon>Metazoa</taxon>
        <taxon>Ecdysozoa</taxon>
        <taxon>Arthropoda</taxon>
        <taxon>Hexapoda</taxon>
        <taxon>Insecta</taxon>
        <taxon>Pterygota</taxon>
        <taxon>Neoptera</taxon>
        <taxon>Endopterygota</taxon>
        <taxon>Coleoptera</taxon>
        <taxon>Polyphaga</taxon>
        <taxon>Elateriformia</taxon>
        <taxon>Elateroidea</taxon>
        <taxon>Lampyridae</taxon>
        <taxon>Lampyrinae</taxon>
        <taxon>Photinus</taxon>
    </lineage>
</organism>
<dbReference type="AlphaFoldDB" id="A0A1Y1LCF5"/>
<proteinExistence type="predicted"/>